<name>A0A9D0Z2V2_9FIRM</name>
<dbReference type="PANTHER" id="PTHR11669:SF8">
    <property type="entry name" value="DNA POLYMERASE III SUBUNIT DELTA"/>
    <property type="match status" value="1"/>
</dbReference>
<dbReference type="EMBL" id="DVFK01000088">
    <property type="protein sequence ID" value="HIQ68129.1"/>
    <property type="molecule type" value="Genomic_DNA"/>
</dbReference>
<sequence>MGFDTLLGNERLKENLENSLKKGHISHFYLISGPKGSGKHTLARLLAAAALCESEDKPCLTCHSCRKVMAGVHPDFITVDDPEKKTVPVDLIRSAREDMFILPNEGKRKIYLFPRGQDMGIPGQNALLKVLEEPPAYGVFLLLTDNPEKLLPTIRSRGVALAMGNLPEPVLRKALQEAHPEASSDSVAAAITRSGGFLGQAMELLSGDSEQSPQTQGFLDSFSRGDNLGLLQVLSPMERWKREQLIEELEQWQTLLGEALLEKSGMPGIHSHTAVTQCSAEKINRGIARLKKAVQYAQGNVSVGAVCGWLLWELG</sequence>
<proteinExistence type="predicted"/>
<dbReference type="AlphaFoldDB" id="A0A9D0Z2V2"/>
<evidence type="ECO:0000313" key="1">
    <source>
        <dbReference type="EMBL" id="HIQ68129.1"/>
    </source>
</evidence>
<dbReference type="InterPro" id="IPR027417">
    <property type="entry name" value="P-loop_NTPase"/>
</dbReference>
<dbReference type="SUPFAM" id="SSF52540">
    <property type="entry name" value="P-loop containing nucleoside triphosphate hydrolases"/>
    <property type="match status" value="1"/>
</dbReference>
<protein>
    <submittedName>
        <fullName evidence="1">DNA polymerase III subunit</fullName>
    </submittedName>
</protein>
<dbReference type="Gene3D" id="3.40.50.300">
    <property type="entry name" value="P-loop containing nucleotide triphosphate hydrolases"/>
    <property type="match status" value="1"/>
</dbReference>
<dbReference type="GO" id="GO:0006261">
    <property type="term" value="P:DNA-templated DNA replication"/>
    <property type="evidence" value="ECO:0007669"/>
    <property type="project" value="TreeGrafter"/>
</dbReference>
<dbReference type="Proteomes" id="UP000886796">
    <property type="component" value="Unassembled WGS sequence"/>
</dbReference>
<organism evidence="1 2">
    <name type="scientific">Candidatus Faecousia excrementigallinarum</name>
    <dbReference type="NCBI Taxonomy" id="2840806"/>
    <lineage>
        <taxon>Bacteria</taxon>
        <taxon>Bacillati</taxon>
        <taxon>Bacillota</taxon>
        <taxon>Clostridia</taxon>
        <taxon>Eubacteriales</taxon>
        <taxon>Oscillospiraceae</taxon>
        <taxon>Faecousia</taxon>
    </lineage>
</organism>
<evidence type="ECO:0000313" key="2">
    <source>
        <dbReference type="Proteomes" id="UP000886796"/>
    </source>
</evidence>
<dbReference type="PANTHER" id="PTHR11669">
    <property type="entry name" value="REPLICATION FACTOR C / DNA POLYMERASE III GAMMA-TAU SUBUNIT"/>
    <property type="match status" value="1"/>
</dbReference>
<accession>A0A9D0Z2V2</accession>
<gene>
    <name evidence="1" type="ORF">IAB74_06445</name>
</gene>
<dbReference type="Pfam" id="PF13177">
    <property type="entry name" value="DNA_pol3_delta2"/>
    <property type="match status" value="1"/>
</dbReference>
<reference evidence="1" key="2">
    <citation type="journal article" date="2021" name="PeerJ">
        <title>Extensive microbial diversity within the chicken gut microbiome revealed by metagenomics and culture.</title>
        <authorList>
            <person name="Gilroy R."/>
            <person name="Ravi A."/>
            <person name="Getino M."/>
            <person name="Pursley I."/>
            <person name="Horton D.L."/>
            <person name="Alikhan N.F."/>
            <person name="Baker D."/>
            <person name="Gharbi K."/>
            <person name="Hall N."/>
            <person name="Watson M."/>
            <person name="Adriaenssens E.M."/>
            <person name="Foster-Nyarko E."/>
            <person name="Jarju S."/>
            <person name="Secka A."/>
            <person name="Antonio M."/>
            <person name="Oren A."/>
            <person name="Chaudhuri R.R."/>
            <person name="La Ragione R."/>
            <person name="Hildebrand F."/>
            <person name="Pallen M.J."/>
        </authorList>
    </citation>
    <scope>NUCLEOTIDE SEQUENCE</scope>
    <source>
        <strain evidence="1">13361</strain>
    </source>
</reference>
<comment type="caution">
    <text evidence="1">The sequence shown here is derived from an EMBL/GenBank/DDBJ whole genome shotgun (WGS) entry which is preliminary data.</text>
</comment>
<reference evidence="1" key="1">
    <citation type="submission" date="2020-10" db="EMBL/GenBank/DDBJ databases">
        <authorList>
            <person name="Gilroy R."/>
        </authorList>
    </citation>
    <scope>NUCLEOTIDE SEQUENCE</scope>
    <source>
        <strain evidence="1">13361</strain>
    </source>
</reference>
<dbReference type="InterPro" id="IPR050238">
    <property type="entry name" value="DNA_Rep/Repair_Clamp_Loader"/>
</dbReference>